<gene>
    <name evidence="1" type="ORF">ACOLOM_LOCUS13787</name>
</gene>
<dbReference type="Proteomes" id="UP000789525">
    <property type="component" value="Unassembled WGS sequence"/>
</dbReference>
<evidence type="ECO:0000313" key="2">
    <source>
        <dbReference type="Proteomes" id="UP000789525"/>
    </source>
</evidence>
<comment type="caution">
    <text evidence="1">The sequence shown here is derived from an EMBL/GenBank/DDBJ whole genome shotgun (WGS) entry which is preliminary data.</text>
</comment>
<reference evidence="1" key="1">
    <citation type="submission" date="2021-06" db="EMBL/GenBank/DDBJ databases">
        <authorList>
            <person name="Kallberg Y."/>
            <person name="Tangrot J."/>
            <person name="Rosling A."/>
        </authorList>
    </citation>
    <scope>NUCLEOTIDE SEQUENCE</scope>
    <source>
        <strain evidence="1">CL356</strain>
    </source>
</reference>
<name>A0ACA9R063_9GLOM</name>
<sequence length="44" mass="4773">ELFASDAMRAGLLPGILAVQMFWDWRCRMSIDAIAGSSTLVSQG</sequence>
<feature type="non-terminal residue" evidence="1">
    <location>
        <position position="1"/>
    </location>
</feature>
<keyword evidence="2" id="KW-1185">Reference proteome</keyword>
<organism evidence="1 2">
    <name type="scientific">Acaulospora colombiana</name>
    <dbReference type="NCBI Taxonomy" id="27376"/>
    <lineage>
        <taxon>Eukaryota</taxon>
        <taxon>Fungi</taxon>
        <taxon>Fungi incertae sedis</taxon>
        <taxon>Mucoromycota</taxon>
        <taxon>Glomeromycotina</taxon>
        <taxon>Glomeromycetes</taxon>
        <taxon>Diversisporales</taxon>
        <taxon>Acaulosporaceae</taxon>
        <taxon>Acaulospora</taxon>
    </lineage>
</organism>
<evidence type="ECO:0000313" key="1">
    <source>
        <dbReference type="EMBL" id="CAG8770995.1"/>
    </source>
</evidence>
<proteinExistence type="predicted"/>
<protein>
    <submittedName>
        <fullName evidence="1">1034_t:CDS:1</fullName>
    </submittedName>
</protein>
<accession>A0ACA9R063</accession>
<dbReference type="EMBL" id="CAJVPT010064867">
    <property type="protein sequence ID" value="CAG8770995.1"/>
    <property type="molecule type" value="Genomic_DNA"/>
</dbReference>